<dbReference type="Pfam" id="PF03816">
    <property type="entry name" value="LytR_cpsA_psr"/>
    <property type="match status" value="1"/>
</dbReference>
<organism evidence="6 7">
    <name type="scientific">Leifsonia kafniensis</name>
    <dbReference type="NCBI Taxonomy" id="475957"/>
    <lineage>
        <taxon>Bacteria</taxon>
        <taxon>Bacillati</taxon>
        <taxon>Actinomycetota</taxon>
        <taxon>Actinomycetes</taxon>
        <taxon>Micrococcales</taxon>
        <taxon>Microbacteriaceae</taxon>
        <taxon>Leifsonia</taxon>
    </lineage>
</organism>
<feature type="domain" description="Cell envelope-related transcriptional attenuator" evidence="4">
    <location>
        <begin position="104"/>
        <end position="254"/>
    </location>
</feature>
<dbReference type="PANTHER" id="PTHR33392:SF6">
    <property type="entry name" value="POLYISOPRENYL-TEICHOIC ACID--PEPTIDOGLYCAN TEICHOIC ACID TRANSFERASE TAGU"/>
    <property type="match status" value="1"/>
</dbReference>
<dbReference type="Proteomes" id="UP001501803">
    <property type="component" value="Unassembled WGS sequence"/>
</dbReference>
<evidence type="ECO:0000313" key="7">
    <source>
        <dbReference type="Proteomes" id="UP001501803"/>
    </source>
</evidence>
<accession>A0ABP7L0X8</accession>
<evidence type="ECO:0000256" key="3">
    <source>
        <dbReference type="SAM" id="Phobius"/>
    </source>
</evidence>
<keyword evidence="3" id="KW-0472">Membrane</keyword>
<evidence type="ECO:0000256" key="2">
    <source>
        <dbReference type="SAM" id="MobiDB-lite"/>
    </source>
</evidence>
<reference evidence="7" key="1">
    <citation type="journal article" date="2019" name="Int. J. Syst. Evol. Microbiol.">
        <title>The Global Catalogue of Microorganisms (GCM) 10K type strain sequencing project: providing services to taxonomists for standard genome sequencing and annotation.</title>
        <authorList>
            <consortium name="The Broad Institute Genomics Platform"/>
            <consortium name="The Broad Institute Genome Sequencing Center for Infectious Disease"/>
            <person name="Wu L."/>
            <person name="Ma J."/>
        </authorList>
    </citation>
    <scope>NUCLEOTIDE SEQUENCE [LARGE SCALE GENOMIC DNA]</scope>
    <source>
        <strain evidence="7">JCM 17021</strain>
    </source>
</reference>
<dbReference type="Gene3D" id="3.30.70.2390">
    <property type="match status" value="1"/>
</dbReference>
<evidence type="ECO:0000259" key="4">
    <source>
        <dbReference type="Pfam" id="PF03816"/>
    </source>
</evidence>
<evidence type="ECO:0000313" key="6">
    <source>
        <dbReference type="EMBL" id="GAA3890719.1"/>
    </source>
</evidence>
<protein>
    <submittedName>
        <fullName evidence="6">LCP family protein</fullName>
    </submittedName>
</protein>
<dbReference type="InterPro" id="IPR004474">
    <property type="entry name" value="LytR_CpsA_psr"/>
</dbReference>
<proteinExistence type="inferred from homology"/>
<gene>
    <name evidence="6" type="ORF">GCM10022381_35780</name>
</gene>
<feature type="domain" description="LytR/CpsA/Psr regulator C-terminal" evidence="5">
    <location>
        <begin position="355"/>
        <end position="436"/>
    </location>
</feature>
<dbReference type="InterPro" id="IPR027381">
    <property type="entry name" value="LytR/CpsA/Psr_C"/>
</dbReference>
<keyword evidence="7" id="KW-1185">Reference proteome</keyword>
<dbReference type="Gene3D" id="3.40.630.190">
    <property type="entry name" value="LCP protein"/>
    <property type="match status" value="1"/>
</dbReference>
<dbReference type="Pfam" id="PF13399">
    <property type="entry name" value="LytR_C"/>
    <property type="match status" value="1"/>
</dbReference>
<dbReference type="RefSeq" id="WP_345069207.1">
    <property type="nucleotide sequence ID" value="NZ_BAABCN010000015.1"/>
</dbReference>
<dbReference type="PANTHER" id="PTHR33392">
    <property type="entry name" value="POLYISOPRENYL-TEICHOIC ACID--PEPTIDOGLYCAN TEICHOIC ACID TRANSFERASE TAGU"/>
    <property type="match status" value="1"/>
</dbReference>
<dbReference type="EMBL" id="BAABCN010000015">
    <property type="protein sequence ID" value="GAA3890719.1"/>
    <property type="molecule type" value="Genomic_DNA"/>
</dbReference>
<dbReference type="InterPro" id="IPR050922">
    <property type="entry name" value="LytR/CpsA/Psr_CW_biosynth"/>
</dbReference>
<comment type="caution">
    <text evidence="6">The sequence shown here is derived from an EMBL/GenBank/DDBJ whole genome shotgun (WGS) entry which is preliminary data.</text>
</comment>
<evidence type="ECO:0000256" key="1">
    <source>
        <dbReference type="ARBA" id="ARBA00006068"/>
    </source>
</evidence>
<feature type="transmembrane region" description="Helical" evidence="3">
    <location>
        <begin position="21"/>
        <end position="42"/>
    </location>
</feature>
<feature type="region of interest" description="Disordered" evidence="2">
    <location>
        <begin position="439"/>
        <end position="465"/>
    </location>
</feature>
<evidence type="ECO:0000259" key="5">
    <source>
        <dbReference type="Pfam" id="PF13399"/>
    </source>
</evidence>
<feature type="compositionally biased region" description="Low complexity" evidence="2">
    <location>
        <begin position="446"/>
        <end position="465"/>
    </location>
</feature>
<comment type="similarity">
    <text evidence="1">Belongs to the LytR/CpsA/Psr (LCP) family.</text>
</comment>
<sequence length="475" mass="48996">MSDEQIDPPRRRRRATRTRLVLRWSAIIVVIAVLVTGGYVFYNYQRFTSGITHIDAITHSNAPQKDADGTDQNILLVGDDHRPANATADQLAKLGTEDDGGGTNTDTMMVLHVPADGSTATLISFPRDSWVDIPGYGMDKLNAAFTLGSQNGGDAAGAQLLIQTIQNLSGLTIDHFVRVSMLGFYNIVDALGPVQVCLNAAVDDPYSTLNLPAGVSTLNAQQALAFVRQRHGLNNGDLDRQVRQQYFLTVEARQILSAGTLLNPVKLQNVLDAVSSSIETDPGLNLLALAAQLHGLNANNITTATIPISGTPTIEVDGQDLDVVEVDTAAMPGFIAGMIGPPSAYVKAKAAPVGSVTVTVLNGGDTDGAAASATSTLTSLGFATGTPGSADATVTTTIEYPAGLEAQAKALAPFVPGAIVSLSTKVSGVTLILGTDELTVTPPSTASAETGPSGAAAPPASASPAQNFAAGACIN</sequence>
<dbReference type="NCBIfam" id="TIGR00350">
    <property type="entry name" value="lytR_cpsA_psr"/>
    <property type="match status" value="1"/>
</dbReference>
<keyword evidence="3" id="KW-1133">Transmembrane helix</keyword>
<name>A0ABP7L0X8_9MICO</name>
<keyword evidence="3" id="KW-0812">Transmembrane</keyword>